<name>A0A6M3JVQ0_9ZZZZ</name>
<dbReference type="AlphaFoldDB" id="A0A6M3JVQ0"/>
<organism evidence="1">
    <name type="scientific">viral metagenome</name>
    <dbReference type="NCBI Taxonomy" id="1070528"/>
    <lineage>
        <taxon>unclassified sequences</taxon>
        <taxon>metagenomes</taxon>
        <taxon>organismal metagenomes</taxon>
    </lineage>
</organism>
<dbReference type="EMBL" id="MT142000">
    <property type="protein sequence ID" value="QJA73082.1"/>
    <property type="molecule type" value="Genomic_DNA"/>
</dbReference>
<evidence type="ECO:0008006" key="2">
    <source>
        <dbReference type="Google" id="ProtNLM"/>
    </source>
</evidence>
<evidence type="ECO:0000313" key="1">
    <source>
        <dbReference type="EMBL" id="QJA73082.1"/>
    </source>
</evidence>
<gene>
    <name evidence="1" type="ORF">MM415A02497_0013</name>
</gene>
<reference evidence="1" key="1">
    <citation type="submission" date="2020-03" db="EMBL/GenBank/DDBJ databases">
        <title>The deep terrestrial virosphere.</title>
        <authorList>
            <person name="Holmfeldt K."/>
            <person name="Nilsson E."/>
            <person name="Simone D."/>
            <person name="Lopez-Fernandez M."/>
            <person name="Wu X."/>
            <person name="de Brujin I."/>
            <person name="Lundin D."/>
            <person name="Andersson A."/>
            <person name="Bertilsson S."/>
            <person name="Dopson M."/>
        </authorList>
    </citation>
    <scope>NUCLEOTIDE SEQUENCE</scope>
    <source>
        <strain evidence="1">MM415A02497</strain>
    </source>
</reference>
<accession>A0A6M3JVQ0</accession>
<proteinExistence type="predicted"/>
<protein>
    <recommendedName>
        <fullName evidence="2">Radical SAM superfamily protein</fullName>
    </recommendedName>
</protein>
<sequence length="222" mass="25673">MLNKQKGNMYPWVTHTWNVIKGKCPHDCSYCYMKGYPQTELHFDEKELKTDLGSGNVIFVGSSCDMWADEIPYIWIENVLNHCRNWKNKYLFQSKNPARFINYSFPDCILGTTIESNRYYPEISKAPAPMERKLALHYLPQGIPVMVSIEPIMDFDLDVLVGWIKEIKPEFVSIGADSKGHNLPEPSADKVTALINELKQFTKIRSKNNLNRLLIPRSKDDK</sequence>